<dbReference type="FunFam" id="3.40.50.300:FF:002141">
    <property type="entry name" value="Dynein heavy chain"/>
    <property type="match status" value="1"/>
</dbReference>
<dbReference type="FunFam" id="1.10.8.1220:FF:000001">
    <property type="entry name" value="Dynein axonemal heavy chain 5"/>
    <property type="match status" value="1"/>
</dbReference>
<keyword evidence="29" id="KW-0966">Cell projection</keyword>
<dbReference type="GO" id="GO:0005874">
    <property type="term" value="C:microtubule"/>
    <property type="evidence" value="ECO:0007669"/>
    <property type="project" value="UniProtKB-KW"/>
</dbReference>
<evidence type="ECO:0000256" key="26">
    <source>
        <dbReference type="ARBA" id="ARBA00023175"/>
    </source>
</evidence>
<dbReference type="InterPro" id="IPR043160">
    <property type="entry name" value="Dynein_C_barrel"/>
</dbReference>
<dbReference type="GO" id="GO:0048731">
    <property type="term" value="P:system development"/>
    <property type="evidence" value="ECO:0007669"/>
    <property type="project" value="UniProtKB-ARBA"/>
</dbReference>
<dbReference type="PANTHER" id="PTHR22878:SF66">
    <property type="entry name" value="DYNEIN AXONEMAL HEAVY CHAIN 7"/>
    <property type="match status" value="1"/>
</dbReference>
<evidence type="ECO:0000256" key="30">
    <source>
        <dbReference type="ARBA" id="ARBA00055141"/>
    </source>
</evidence>
<dbReference type="GO" id="GO:0003700">
    <property type="term" value="F:DNA-binding transcription factor activity"/>
    <property type="evidence" value="ECO:0007669"/>
    <property type="project" value="InterPro"/>
</dbReference>
<keyword evidence="13" id="KW-0227">DNA damage</keyword>
<dbReference type="Gene3D" id="1.10.8.720">
    <property type="entry name" value="Region D6 of dynein motor"/>
    <property type="match status" value="1"/>
</dbReference>
<keyword evidence="8" id="KW-1017">Isopeptide bond</keyword>
<dbReference type="InterPro" id="IPR043157">
    <property type="entry name" value="Dynein_AAA1S"/>
</dbReference>
<evidence type="ECO:0000313" key="37">
    <source>
        <dbReference type="EMBL" id="KAH0810713.1"/>
    </source>
</evidence>
<evidence type="ECO:0000256" key="19">
    <source>
        <dbReference type="ARBA" id="ARBA00023015"/>
    </source>
</evidence>
<dbReference type="PANTHER" id="PTHR22878">
    <property type="entry name" value="DYNEIN HEAVY CHAIN 6, AXONEMAL-LIKE-RELATED"/>
    <property type="match status" value="1"/>
</dbReference>
<dbReference type="GO" id="GO:0008569">
    <property type="term" value="F:minus-end-directed microtubule motor activity"/>
    <property type="evidence" value="ECO:0007669"/>
    <property type="project" value="InterPro"/>
</dbReference>
<dbReference type="Pfam" id="PF12774">
    <property type="entry name" value="AAA_6"/>
    <property type="match status" value="1"/>
</dbReference>
<dbReference type="InterPro" id="IPR014756">
    <property type="entry name" value="Ig_E-set"/>
</dbReference>
<keyword evidence="24" id="KW-0010">Activator</keyword>
<keyword evidence="17" id="KW-0282">Flagellum</keyword>
<dbReference type="InterPro" id="IPR002909">
    <property type="entry name" value="IPT_dom"/>
</dbReference>
<dbReference type="InterPro" id="IPR041466">
    <property type="entry name" value="Dynein_AAA5_ext"/>
</dbReference>
<evidence type="ECO:0000256" key="14">
    <source>
        <dbReference type="ARBA" id="ARBA00022765"/>
    </source>
</evidence>
<dbReference type="Pfam" id="PF12775">
    <property type="entry name" value="AAA_7"/>
    <property type="match status" value="1"/>
</dbReference>
<dbReference type="Gene3D" id="1.10.8.1220">
    <property type="match status" value="1"/>
</dbReference>
<evidence type="ECO:0000256" key="31">
    <source>
        <dbReference type="ARBA" id="ARBA00065799"/>
    </source>
</evidence>
<dbReference type="FunFam" id="3.40.50.300:FF:000223">
    <property type="entry name" value="Dynein heavy chain 3, axonemal"/>
    <property type="match status" value="1"/>
</dbReference>
<evidence type="ECO:0000256" key="28">
    <source>
        <dbReference type="ARBA" id="ARBA00023242"/>
    </source>
</evidence>
<dbReference type="InterPro" id="IPR035699">
    <property type="entry name" value="AAA_6"/>
</dbReference>
<dbReference type="FunFam" id="1.20.1270.280:FF:000001">
    <property type="entry name" value="dynein heavy chain 7, axonemal"/>
    <property type="match status" value="1"/>
</dbReference>
<dbReference type="InterPro" id="IPR004273">
    <property type="entry name" value="Dynein_heavy_D6_P-loop"/>
</dbReference>
<dbReference type="FunFam" id="3.10.490.20:FF:000001">
    <property type="entry name" value="dynein heavy chain 7, axonemal"/>
    <property type="match status" value="1"/>
</dbReference>
<dbReference type="Pfam" id="PF03028">
    <property type="entry name" value="Dynein_heavy"/>
    <property type="match status" value="1"/>
</dbReference>
<evidence type="ECO:0000256" key="23">
    <source>
        <dbReference type="ARBA" id="ARBA00023125"/>
    </source>
</evidence>
<evidence type="ECO:0000256" key="12">
    <source>
        <dbReference type="ARBA" id="ARBA00022741"/>
    </source>
</evidence>
<evidence type="ECO:0000256" key="10">
    <source>
        <dbReference type="ARBA" id="ARBA00022701"/>
    </source>
</evidence>
<dbReference type="FunFam" id="1.10.8.720:FF:000001">
    <property type="entry name" value="dynein heavy chain 7, axonemal"/>
    <property type="match status" value="1"/>
</dbReference>
<feature type="coiled-coil region" evidence="34">
    <location>
        <begin position="4215"/>
        <end position="4256"/>
    </location>
</feature>
<dbReference type="GO" id="GO:0031514">
    <property type="term" value="C:motile cilium"/>
    <property type="evidence" value="ECO:0007669"/>
    <property type="project" value="UniProtKB-SubCell"/>
</dbReference>
<dbReference type="Gene3D" id="1.20.140.100">
    <property type="entry name" value="Dynein heavy chain, N-terminal domain 2"/>
    <property type="match status" value="1"/>
</dbReference>
<evidence type="ECO:0000256" key="25">
    <source>
        <dbReference type="ARBA" id="ARBA00023163"/>
    </source>
</evidence>
<dbReference type="PROSITE" id="PS50254">
    <property type="entry name" value="REL_2"/>
    <property type="match status" value="1"/>
</dbReference>
<dbReference type="SUPFAM" id="SSF81296">
    <property type="entry name" value="E set domains"/>
    <property type="match status" value="1"/>
</dbReference>
<evidence type="ECO:0000256" key="3">
    <source>
        <dbReference type="ARBA" id="ARBA00004286"/>
    </source>
</evidence>
<dbReference type="SMART" id="SM00429">
    <property type="entry name" value="IPT"/>
    <property type="match status" value="1"/>
</dbReference>
<dbReference type="Pfam" id="PF12780">
    <property type="entry name" value="AAA_8"/>
    <property type="match status" value="1"/>
</dbReference>
<dbReference type="Gene3D" id="2.60.40.10">
    <property type="entry name" value="Immunoglobulins"/>
    <property type="match status" value="1"/>
</dbReference>
<dbReference type="FunFam" id="3.40.50.300:FF:001328">
    <property type="entry name" value="Dynein heavy chain 6, axonemal"/>
    <property type="match status" value="1"/>
</dbReference>
<keyword evidence="26" id="KW-0505">Motor protein</keyword>
<comment type="caution">
    <text evidence="37">The sequence shown here is derived from an EMBL/GenBank/DDBJ whole genome shotgun (WGS) entry which is preliminary data.</text>
</comment>
<dbReference type="InterPro" id="IPR037059">
    <property type="entry name" value="RHD_DNA_bind_dom_sf"/>
</dbReference>
<dbReference type="InterPro" id="IPR032397">
    <property type="entry name" value="RHD_dimer"/>
</dbReference>
<dbReference type="GO" id="GO:0005524">
    <property type="term" value="F:ATP binding"/>
    <property type="evidence" value="ECO:0007669"/>
    <property type="project" value="UniProtKB-KW"/>
</dbReference>
<feature type="region of interest" description="Disordered" evidence="35">
    <location>
        <begin position="239"/>
        <end position="258"/>
    </location>
</feature>
<evidence type="ECO:0000256" key="4">
    <source>
        <dbReference type="ARBA" id="ARBA00004430"/>
    </source>
</evidence>
<comment type="similarity">
    <text evidence="5">Belongs to the dynein heavy chain family.</text>
</comment>
<dbReference type="Gene3D" id="1.10.287.2620">
    <property type="match status" value="1"/>
</dbReference>
<dbReference type="SUPFAM" id="SSF52540">
    <property type="entry name" value="P-loop containing nucleoside triphosphate hydrolases"/>
    <property type="match status" value="4"/>
</dbReference>
<keyword evidence="20" id="KW-0243">Dynein</keyword>
<sequence length="5470" mass="621238">MFKFKELSYINLFNLNENNPDPSLLLRNFAAAHTMQLMDDGMTDGGSCGASGELKMTLCTIPTVGVRPQVRERRPGRPPSGKRLAMVRDMPAKVRSAMRRSLDPCDNSNDSGLGFDHHADPHHVNMSDSRLTWNGERAEAKRLKMDIKLENEDGNERYCFPDTLRTCKDSTALIRTAPAGSIPSLSMNNSQTSTSGRAVPRCIPLPNRQPSSSPVPLTTQLTSTSKYASDVSLTIVKQPEQQHRARYQTEGSRGAVKDREGNGFPIVQLLGYYQPTTLQVFIGTDVGKVAPHMFYQACKVSGKNSTPCVEKKVDGTCVIELQLDPSKEMSATCDCVGILKERNVDVEHRFPDQLGNRSKKKSTRCRMIFRTTLTHDDGSQETLQVCSQPIVCTQPPGIPEICKKSLTSCPASGGLELFVLGKNFLKDTKVYFQQVDDDRHIRWEQVVVPDKEYLQQTHFVCVIPPYRRPDINEPVTVRLCVVSSGKTSEPHQFVYTPVNGAIPSGLDLSMTTEQVERKSFCNWLVDSVRVWGVNIVGHVYQAIASIAVASENNFRLWTTIHVDPPPATTQAPFFNKMLWSSNISKREQDLGMMPPPESSMVPMAPRRPSISLPSTSDNLSPPLRTLKQEYIDENSQSSIDPIDHPERYRHISESSLDVHPGDSNMSMINDNSIDMLSHNNMLNHNENSNLSVSNESSVEMMVRRGSVSRNICESSMDVNLSNSQMSTMNEDNSCSNVMQHCSNSVVTDRLVLSQPALMHQSMLASASHGEMAAATAEELKVMDLRMKMPMATVADLVNSNAPSMATLQSFGVTEASNNPLPAQSAQSVENFLTNMEAKVIQGNLQLKNDVSDKINEIINTESRAFGSPKMLNSSATQTCRNMITTNSSATNEPVYLSSQRPFLTGTTQNETMHIVAKSEAAAIAEQTISEQTSAMTSPITTMTSTALETNITVPINTDKLDQLVNSTVESHIGSPTRSDQSKDVLMSNKLSLAPGTPTNSSDVIRDVMLNSQPNLMVAPIINTTLPSPIMNQHDLSHPHTSPNLSPAVILNSQISPSLMCRNTQDTLLPNAICQPSVTVESPLQPSVVPTLLTTNPNHTSPLHSPIANPLTLVTTTEPEKVVLLKAAVDLLETQKKISELDSRKNIDAKEPMMNKMIMEDIMTMASTGNNDVMPTNRLSQLQGNNFVQPPLLSTVSSPEMSLLNKTIAQDNKSDFVIPVPVKELTGVSQTDKKNEDRMIPQSFTSLTENELINFINPSCFDQAKSYAGAMVDTKLYDSMPNQRYQNTKENCLELFCKDYDIQRMDKNAIATKDAVTEEVYYINEEFLMQKGKAYTASDIAWSWKKDCRMWMWKNNVDFKKNRSVAEMRNKTEPSLPEGWTYPVTCTSSRTLKQNARFKDAFSPTDPIINAKWSAKKMGSRGRDIERERLLKRIAEKRARLEARGDLNIKVPRLTLPSDFNIEDRNVFTLPPEILRPVIASSYPKYTKKVAEQKKRDEELKNKLKSYTELRKQREEFRKRLVDLIVNRDENAEINPNEIPSADEREVLRYYYYIKYGVDTIHVAPLDTKVLNRVLSLVPKKLMKWEDTLAASIEDMKADFMMAVKKAIVDFVLQDPAFVRIVAEKESPFKKELKDLVLTVKPAFNAAKLKLEKNLHVINPCLAAILDIWYSRFRKLRLVNIEELMAHEGAFSLEEFKWAVNNQIDACKLTLMNEYYAAVTDVFLQGSKKNLLPDPAKPKKMKSFYNAVATIMTYNLQTLCLKSLYDYINYITDIKYSNKGFIIHLHQKVNTLVFEPPFKHFTEALLNVIDFIIEAVMTVPRLECRLYLDMGEEVFLKPTIPDITVEDYKQQIRDLLENQRIGPELRVQDFDEYMPLINGEDEERINAFLAEEHSFDEYVEEILRYKQIIDEIPIVKEHVVTMEMYDMERFEMIKALVAAAENFKDILIDRCTKDYQAMCKTLGEEYQAIAEKALKTPANTAELMALISYVDDVETVTLPEMEDRLRTVLKYMLFLSDHALFTPIEMKQNNVTFLWYLRMPKVLEDHRQLVDVKMEEFQALLATRIKKFVEDLELYAKMVDELQHNGDIEDLARYHKKATQLDNRLITAMEKIDAFNEEEAAFGFELSQYPLRKQTHDKLTPYKKLYDNAMEFLTKYELWMKSQVGTYDPDEIEQDVGQCYRNVYKLEKVFSDRPATQQLATTVRTQIEDFKEHMPIIQTLGNPGMKPRHWEKISEIVGFPIKVDAELTLEKIIDYGLDEYIEKFEAISEAATKENNLEKNLNKMMTEWQDMEFTVLSYRDTGTFILSAVDDIQVLLDDHIVKTQTMKNSPYIKPFEKEIMSVGCSWEAKLQLLQEILDEWLKVQVTWMYLEPIFSSPDIQQQMPEEGRRFSAVDKIWRDLMKTVHADSKVLSVVEIDKMLERLKKCNSLLEMIQRGLNDYLEKKRLFFPRFFFLSNDELLEILSETKDPTRVQPHLKKCFEGIAKLTFTEDLDVTEMKSSEGEVVPLVDVIQTALARGQVEKWLVELEADMKKSVHRMVQEAVKDYVKRPREQWVLAWPGQTVQCIAMTYWTSEVHKAIAEGVAAMKAYLEKCNYQIGKIVDLVRGKLNTQNRITLGALVVLDVHARDVLAEIITLGVKQATDFKWLCHLRYYWEENQMKTSMINSTLKYGYEYLGNTTRLVVTPLTDRCYRTLFGALHLHLGGAPEGPAGTGKTETTKDLAKAVAKQCVVFNCSDGLDYIALGKFFKGLASCGAWSCFDEFNRIDLEVLSVVAQQILTIQRGINSGNEKLFFEGTELTLDPTCAVFITMNPGYAGRSELPDNLKALFRSVAMMVPDYALISEIELYASGFLTAKPLSVKIVATYRLCSEQLSSQCHYDYGMRAVKSVLRAAGALKLRYPDEEEDILVLRSIKDVNLAKFLIQDVPLFQGITSDLFPGVTLPEPDYVIMNQAVDDACKAANIQNIPFFLEKVQQLYEMIIVRHGLMIVGYPFGGKTTCYRMLAEALGLIEERGGMDEHRAIYTVMNPKSITMGQLYGQFDAVSHEWSDGVLAVSFRQFAMSTTEDRKWLIFDGPVDAVWIENMNTVLDDNKKLCLMSGEIIQLANTTNLIFEPMDLEVASPATVSRCGMIYMEPASLGWEPLLLSWLNVLPPFINTDFYKTMIKTLFLRFCNPLLWLLHKGGLKVGLRLSVADDLSRELQEIASTSDTNLLKATMNLFDCFMDDFRDEKYREQVSDLDVRAQIEGSFFFSCIWSMGGTLDANSRPKFNQLFRALLEREFPEKVREELQIPFEITKPEKPYIFTIPVGETVFDYRYIKEGKGKWKLWSDELAAAPPIPRDIPVNQIIVPTVETIRNITIMQLLVQHQKAMMIIGPTGTGKSSYVTDFLLKKNDTNTYKPVFINFSAQTTANQTQDIIMAKLDKRRKGVYGPPVTKKCVIFVDDVNMPLKEVYGAQPPIELLRQWFDHEIWYDRKEIVPIRLIDIQFMCAMCPPTGGGNTVTPRFSAHFNHLCIDEFQESVLIHIFSKIMLWHLDTRGFSKEFDPCIQQIVLATLDMYKMARANLLPTPAKSHYLFNLRDFSRGVLLSVPEAMEDLLAMKRLWVHEVLRVYYDRLVDDADRSWIVTALREVTGTQLEESFDEMFHRLAAPGTATIGEMELRNLLYCDFANPKADQRHYIEVLDLEQLKEIVEGYLAEFNNMTKKPMNLVLFRFAIEHLSKLCRILKQPRSHGLCVGVGGSGRQSLTRLAAHISEYELFQVEITRSYGHVEWREDVKLILRKASATDQHGVFLFTDSQIKEEGFLEDISNLMNSGEVPNLFTGEERVELCEKMRQLDRQRDKSLQTDGSPVALYNFFIQIVKEQLHVALAMSPIGDSFRNRIRKFPAIVNCCTIDWFQAWPEDALLAVATRFLGEIELESRERDVCIDMCQMFHTTTQELSVEYYTRLQRHNYVTPTSYLELINTFKTFLNKKRQEILTGKKRYEVGLEKLEHAGSQISVMQAALETLQPALVEAAAKVSETMKKVEAESAEAAEVEKVVMADEAVANEQAQVAQGIKDDCDANLAEAMPLLNAALAALNTLTTADIAVVKTMKSPPKGVRLVMEAVCILKDVKPEKLPLPSGIGTYEDYWGPSKKVLGDMKFLDSLINFDKDNIPPRVMAKLAEKILNDESFDPEKVKVASTAAEGLCKWVIAISKYDKVAKVVAPKKLALAAAEAEFQTAMTALEIKRQQLREAREKVAKLEAALDAENKKFQGLTDEVNLCTLKLHRAEELIGGLGGEKTRWMATAKTLGERYYMLTGDILIAAGVVAYLGSFTMQFRAKQVHHWIDALMGYNIVCSRDFQLTATLGEPVEIRQWNIYGLPTDNFSIDNGIIIKNARRYALMIDPQGQANKWVKNMEKSQNLAIIRLNQPDYVRILENAIQFGQPVLLENIGEELDPILEPVLAQQIFKQSGALCLKLGDSVVEYNPDFKLYITTKLRNPHYLPEVAVKVTLVNFMITSVGLEDQLLGITVAKERPDLEAEKNALILQGAENKRALKEIEDKILEVLSTSQGNILEDETAVQILSSSKTLSNEIAAKQAIAEVTEQQIDKARMEYKPIAAHSTILFFTIVELANIDPMYQYSLVWFMNLFKAAIDNTEKVDDVTERLADLEKYFTYSLYVNICRSLFEKDKLLFSLLLTINLLKSRDKIDMPEWMFLLTGGVGLDNPNVNPSDWLITKSWDELCRLDDYPAFVGIRDSFSKNLHKWKELFDSTDPQDFPLPEPWEKKLSQFQKILVLRCIRFDKVIPAIQTFVTDNLGKKYIEPPPFDLYSSFTDSHCCIPLIFVLTPGADPTALLLKFADDQGFGAARLFALSLGQGQGPIAVKLIDEGIRNGTWVVLQNCHLAKSFMPTLERICENLTPDSTHPDFRLWLTSYPADHFPVLVLQNGVKMTNEPPKGLRANIIRSYLSDPISDAEWFESCTQSVAFKRLLYGLCFFHASVQERRKFGPLGWNISYEFNETDLRISVMQLLMFLNEYEDIQYDALLYLTGECNYGGRVTDDWDRRCLSTILRKFYCKDLVETPNYPFDPTKKYYCPDKEDYEEFMEYTRSLPLITHPEVYGMHENADIMKDQQETNLMFTSILLTQDAHSTGGSKKPPDEIVLEVAADILAKLPKNYDRDAVMEKYPTSYAQSMNTVLVQEMNRFNRLLSEIRTSLINVGKAIKGLIVMSPTLEEVTVSILTGRIPALWMKKSYPSLKPLGSYVNDFLARLAFLQKWFEEGSPPSYWLSGFFFTQAFLTGAQQNYARKYRIPIDLLAFDYDVLKETRVTQAPEDGVIIYGLFLDGARWDKNSMILEESLPKVLYENVPHIWLKPMKRDDIKERQTYLCPVYKTSERRGVLSTTGHSTNFVIAMTLPTRKPSRHWIMRDLISGPPCSGGGAAAATIVSDRDWFRCLFKNIHLVMRVRSAEGRSWAPGRSPTMSQHPSQGAQG</sequence>
<dbReference type="FunFam" id="1.20.920.20:FF:000006">
    <property type="entry name" value="Dynein, axonemal, heavy chain 6"/>
    <property type="match status" value="1"/>
</dbReference>
<dbReference type="GO" id="GO:0010467">
    <property type="term" value="P:gene expression"/>
    <property type="evidence" value="ECO:0007669"/>
    <property type="project" value="UniProtKB-ARBA"/>
</dbReference>
<dbReference type="InterPro" id="IPR042228">
    <property type="entry name" value="Dynein_linker_3"/>
</dbReference>
<evidence type="ECO:0000256" key="8">
    <source>
        <dbReference type="ARBA" id="ARBA00022499"/>
    </source>
</evidence>
<proteinExistence type="inferred from homology"/>
<comment type="subunit">
    <text evidence="31">Homodimer when bound to DNA, completely encircles its DNA target. Interacts with CIDEC; this interaction is direct and retains NFAT5 in the cytoplasm. Does not bind with Fos and Jun transcription factors. Interacts with DDX5 and DDX17; this interaction leads to DDX5/DDX17 recruitment to LNC2 and S100A4 promoters and NFAT5-mediated DDX5/DDX17-enhanced transactivation.</text>
</comment>
<dbReference type="GO" id="GO:0006974">
    <property type="term" value="P:DNA damage response"/>
    <property type="evidence" value="ECO:0007669"/>
    <property type="project" value="UniProtKB-KW"/>
</dbReference>
<evidence type="ECO:0000256" key="15">
    <source>
        <dbReference type="ARBA" id="ARBA00022840"/>
    </source>
</evidence>
<evidence type="ECO:0000256" key="9">
    <source>
        <dbReference type="ARBA" id="ARBA00022553"/>
    </source>
</evidence>
<dbReference type="InterPro" id="IPR011539">
    <property type="entry name" value="RHD_DNA_bind_dom"/>
</dbReference>
<keyword evidence="6" id="KW-0158">Chromosome</keyword>
<dbReference type="FunFam" id="3.40.50.300:FF:000362">
    <property type="entry name" value="Dynein, axonemal, heavy chain 6"/>
    <property type="match status" value="1"/>
</dbReference>
<feature type="compositionally biased region" description="Polar residues" evidence="35">
    <location>
        <begin position="5458"/>
        <end position="5470"/>
    </location>
</feature>
<dbReference type="InterPro" id="IPR041589">
    <property type="entry name" value="DNAH3_AAA_lid_1"/>
</dbReference>
<keyword evidence="7" id="KW-0963">Cytoplasm</keyword>
<dbReference type="GO" id="GO:0000977">
    <property type="term" value="F:RNA polymerase II transcription regulatory region sequence-specific DNA binding"/>
    <property type="evidence" value="ECO:0007669"/>
    <property type="project" value="UniProtKB-ARBA"/>
</dbReference>
<keyword evidence="10" id="KW-0493">Microtubule</keyword>
<dbReference type="FunFam" id="1.10.287.2620:FF:000002">
    <property type="entry name" value="Dynein heavy chain 2, axonemal"/>
    <property type="match status" value="1"/>
</dbReference>
<dbReference type="InterPro" id="IPR027417">
    <property type="entry name" value="P-loop_NTPase"/>
</dbReference>
<dbReference type="Gene3D" id="1.20.920.20">
    <property type="match status" value="1"/>
</dbReference>
<dbReference type="FunFam" id="1.20.140.100:FF:000004">
    <property type="entry name" value="Dynein axonemal heavy chain 6"/>
    <property type="match status" value="1"/>
</dbReference>
<dbReference type="Pfam" id="PF12777">
    <property type="entry name" value="MT"/>
    <property type="match status" value="1"/>
</dbReference>
<evidence type="ECO:0000256" key="33">
    <source>
        <dbReference type="ARBA" id="ARBA00080722"/>
    </source>
</evidence>
<dbReference type="Gene3D" id="3.40.50.300">
    <property type="entry name" value="P-loop containing nucleotide triphosphate hydrolases"/>
    <property type="match status" value="5"/>
</dbReference>
<evidence type="ECO:0000256" key="34">
    <source>
        <dbReference type="SAM" id="Coils"/>
    </source>
</evidence>
<reference evidence="37" key="1">
    <citation type="journal article" date="2020" name="J Insects Food Feed">
        <title>The yellow mealworm (Tenebrio molitor) genome: a resource for the emerging insects as food and feed industry.</title>
        <authorList>
            <person name="Eriksson T."/>
            <person name="Andere A."/>
            <person name="Kelstrup H."/>
            <person name="Emery V."/>
            <person name="Picard C."/>
        </authorList>
    </citation>
    <scope>NUCLEOTIDE SEQUENCE</scope>
    <source>
        <strain evidence="37">Stoneville</strain>
        <tissue evidence="37">Whole head</tissue>
    </source>
</reference>
<dbReference type="Gene3D" id="6.10.140.1060">
    <property type="match status" value="1"/>
</dbReference>
<dbReference type="GO" id="GO:0045944">
    <property type="term" value="P:positive regulation of transcription by RNA polymerase II"/>
    <property type="evidence" value="ECO:0007669"/>
    <property type="project" value="UniProtKB-ARBA"/>
</dbReference>
<evidence type="ECO:0000256" key="1">
    <source>
        <dbReference type="ARBA" id="ARBA00004123"/>
    </source>
</evidence>
<dbReference type="GO" id="GO:0005634">
    <property type="term" value="C:nucleus"/>
    <property type="evidence" value="ECO:0007669"/>
    <property type="project" value="UniProtKB-SubCell"/>
</dbReference>
<dbReference type="Gene3D" id="2.60.40.340">
    <property type="entry name" value="Rel homology domain (RHD), DNA-binding domain"/>
    <property type="match status" value="1"/>
</dbReference>
<dbReference type="Pfam" id="PF12781">
    <property type="entry name" value="AAA_9"/>
    <property type="match status" value="1"/>
</dbReference>
<dbReference type="InterPro" id="IPR042222">
    <property type="entry name" value="Dynein_2_N"/>
</dbReference>
<keyword evidence="14" id="KW-0013">ADP-ribosylation</keyword>
<dbReference type="FunFam" id="2.60.40.10:FF:000174">
    <property type="entry name" value="Nuclear factor of activated T-cells 5, tonicity-responsive"/>
    <property type="match status" value="1"/>
</dbReference>
<dbReference type="Gene3D" id="1.20.58.1120">
    <property type="match status" value="1"/>
</dbReference>
<dbReference type="Gene3D" id="1.10.472.130">
    <property type="match status" value="1"/>
</dbReference>
<dbReference type="FunFam" id="1.10.8.710:FF:000004">
    <property type="entry name" value="Dynein axonemal heavy chain 6"/>
    <property type="match status" value="1"/>
</dbReference>
<comment type="subcellular location">
    <subcellularLocation>
        <location evidence="2">Cell projection</location>
        <location evidence="2">Cilium</location>
        <location evidence="2">Flagellum</location>
    </subcellularLocation>
    <subcellularLocation>
        <location evidence="3">Chromosome</location>
    </subcellularLocation>
    <subcellularLocation>
        <location evidence="4">Cytoplasm</location>
        <location evidence="4">Cytoskeleton</location>
        <location evidence="4">Cilium axoneme</location>
    </subcellularLocation>
    <subcellularLocation>
        <location evidence="1">Nucleus</location>
    </subcellularLocation>
</comment>
<evidence type="ECO:0000256" key="32">
    <source>
        <dbReference type="ARBA" id="ARBA00072227"/>
    </source>
</evidence>
<evidence type="ECO:0000256" key="35">
    <source>
        <dbReference type="SAM" id="MobiDB-lite"/>
    </source>
</evidence>
<dbReference type="Pfam" id="PF00554">
    <property type="entry name" value="RHD_DNA_bind"/>
    <property type="match status" value="1"/>
</dbReference>
<evidence type="ECO:0000256" key="18">
    <source>
        <dbReference type="ARBA" id="ARBA00022990"/>
    </source>
</evidence>
<dbReference type="InterPro" id="IPR024743">
    <property type="entry name" value="Dynein_HC_stalk"/>
</dbReference>
<dbReference type="Pfam" id="PF18198">
    <property type="entry name" value="AAA_lid_11"/>
    <property type="match status" value="1"/>
</dbReference>
<dbReference type="Gene3D" id="3.20.180.20">
    <property type="entry name" value="Dynein heavy chain, N-terminal domain 2"/>
    <property type="match status" value="1"/>
</dbReference>
<dbReference type="InterPro" id="IPR042219">
    <property type="entry name" value="AAA_lid_11_sf"/>
</dbReference>
<dbReference type="FunFam" id="2.60.40.340:FF:000002">
    <property type="entry name" value="Nuclear factor of activated T-cells 5, tonicity-responsive"/>
    <property type="match status" value="1"/>
</dbReference>
<dbReference type="Proteomes" id="UP000719412">
    <property type="component" value="Unassembled WGS sequence"/>
</dbReference>
<dbReference type="Pfam" id="PF18199">
    <property type="entry name" value="Dynein_C"/>
    <property type="match status" value="1"/>
</dbReference>
<organism evidence="37 38">
    <name type="scientific">Tenebrio molitor</name>
    <name type="common">Yellow mealworm beetle</name>
    <dbReference type="NCBI Taxonomy" id="7067"/>
    <lineage>
        <taxon>Eukaryota</taxon>
        <taxon>Metazoa</taxon>
        <taxon>Ecdysozoa</taxon>
        <taxon>Arthropoda</taxon>
        <taxon>Hexapoda</taxon>
        <taxon>Insecta</taxon>
        <taxon>Pterygota</taxon>
        <taxon>Neoptera</taxon>
        <taxon>Endopterygota</taxon>
        <taxon>Coleoptera</taxon>
        <taxon>Polyphaga</taxon>
        <taxon>Cucujiformia</taxon>
        <taxon>Tenebrionidae</taxon>
        <taxon>Tenebrio</taxon>
    </lineage>
</organism>
<dbReference type="GO" id="GO:0005694">
    <property type="term" value="C:chromosome"/>
    <property type="evidence" value="ECO:0007669"/>
    <property type="project" value="UniProtKB-SubCell"/>
</dbReference>
<dbReference type="FunFam" id="3.20.180.20:FF:000003">
    <property type="entry name" value="Dynein heavy chain 12, axonemal"/>
    <property type="match status" value="1"/>
</dbReference>
<dbReference type="InterPro" id="IPR041228">
    <property type="entry name" value="Dynein_C"/>
</dbReference>
<protein>
    <recommendedName>
        <fullName evidence="32">Nuclear factor of activated T-cells 5</fullName>
    </recommendedName>
    <alternativeName>
        <fullName evidence="33">T-cell transcription factor NFAT5</fullName>
    </alternativeName>
</protein>
<evidence type="ECO:0000256" key="13">
    <source>
        <dbReference type="ARBA" id="ARBA00022763"/>
    </source>
</evidence>
<dbReference type="InterPro" id="IPR008967">
    <property type="entry name" value="p53-like_TF_DNA-bd_sf"/>
</dbReference>
<feature type="domain" description="RHD" evidence="36">
    <location>
        <begin position="238"/>
        <end position="397"/>
    </location>
</feature>
<dbReference type="InterPro" id="IPR035706">
    <property type="entry name" value="AAA_9"/>
</dbReference>
<evidence type="ECO:0000256" key="21">
    <source>
        <dbReference type="ARBA" id="ARBA00023054"/>
    </source>
</evidence>
<reference evidence="37" key="2">
    <citation type="submission" date="2021-08" db="EMBL/GenBank/DDBJ databases">
        <authorList>
            <person name="Eriksson T."/>
        </authorList>
    </citation>
    <scope>NUCLEOTIDE SEQUENCE</scope>
    <source>
        <strain evidence="37">Stoneville</strain>
        <tissue evidence="37">Whole head</tissue>
    </source>
</reference>
<keyword evidence="9" id="KW-0597">Phosphoprotein</keyword>
<evidence type="ECO:0000256" key="29">
    <source>
        <dbReference type="ARBA" id="ARBA00023273"/>
    </source>
</evidence>
<evidence type="ECO:0000259" key="36">
    <source>
        <dbReference type="PROSITE" id="PS50254"/>
    </source>
</evidence>
<keyword evidence="15" id="KW-0067">ATP-binding</keyword>
<dbReference type="Gene3D" id="1.10.8.710">
    <property type="match status" value="1"/>
</dbReference>
<dbReference type="FunFam" id="3.40.50.300:FF:000044">
    <property type="entry name" value="Dynein heavy chain 5, axonemal"/>
    <property type="match status" value="1"/>
</dbReference>
<dbReference type="EMBL" id="JABDTM020027320">
    <property type="protein sequence ID" value="KAH0810713.1"/>
    <property type="molecule type" value="Genomic_DNA"/>
</dbReference>
<dbReference type="InterPro" id="IPR013783">
    <property type="entry name" value="Ig-like_fold"/>
</dbReference>
<accession>A0A8J6L9B0</accession>
<keyword evidence="22" id="KW-0969">Cilium</keyword>
<dbReference type="GO" id="GO:0048468">
    <property type="term" value="P:cell development"/>
    <property type="evidence" value="ECO:0007669"/>
    <property type="project" value="UniProtKB-ARBA"/>
</dbReference>
<dbReference type="GO" id="GO:0045505">
    <property type="term" value="F:dynein intermediate chain binding"/>
    <property type="evidence" value="ECO:0007669"/>
    <property type="project" value="InterPro"/>
</dbReference>
<dbReference type="GO" id="GO:1902531">
    <property type="term" value="P:regulation of intracellular signal transduction"/>
    <property type="evidence" value="ECO:0007669"/>
    <property type="project" value="UniProtKB-ARBA"/>
</dbReference>
<dbReference type="SUPFAM" id="SSF49417">
    <property type="entry name" value="p53-like transcription factors"/>
    <property type="match status" value="1"/>
</dbReference>
<evidence type="ECO:0000256" key="20">
    <source>
        <dbReference type="ARBA" id="ARBA00023017"/>
    </source>
</evidence>
<dbReference type="FunFam" id="1.20.58.1120:FF:000005">
    <property type="entry name" value="Dynein, axonemal, heavy chain 12"/>
    <property type="match status" value="1"/>
</dbReference>
<evidence type="ECO:0000313" key="38">
    <source>
        <dbReference type="Proteomes" id="UP000719412"/>
    </source>
</evidence>
<keyword evidence="38" id="KW-1185">Reference proteome</keyword>
<dbReference type="GO" id="GO:0005858">
    <property type="term" value="C:axonemal dynein complex"/>
    <property type="evidence" value="ECO:0007669"/>
    <property type="project" value="UniProtKB-ARBA"/>
</dbReference>
<dbReference type="Pfam" id="PF08393">
    <property type="entry name" value="DHC_N2"/>
    <property type="match status" value="1"/>
</dbReference>
<keyword evidence="21 34" id="KW-0175">Coiled coil</keyword>
<feature type="coiled-coil region" evidence="34">
    <location>
        <begin position="1489"/>
        <end position="1526"/>
    </location>
</feature>
<evidence type="ECO:0000256" key="11">
    <source>
        <dbReference type="ARBA" id="ARBA00022737"/>
    </source>
</evidence>
<gene>
    <name evidence="37" type="ORF">GEV33_012078</name>
</gene>
<keyword evidence="25" id="KW-0804">Transcription</keyword>
<dbReference type="InterPro" id="IPR013602">
    <property type="entry name" value="Dynein_heavy_linker"/>
</dbReference>
<dbReference type="Gene3D" id="1.20.920.30">
    <property type="match status" value="1"/>
</dbReference>
<evidence type="ECO:0000256" key="5">
    <source>
        <dbReference type="ARBA" id="ARBA00008887"/>
    </source>
</evidence>
<dbReference type="InterPro" id="IPR041658">
    <property type="entry name" value="AAA_lid_11"/>
</dbReference>
<keyword evidence="16" id="KW-0832">Ubl conjugation</keyword>
<name>A0A8J6L9B0_TENMO</name>
<evidence type="ECO:0000256" key="24">
    <source>
        <dbReference type="ARBA" id="ARBA00023159"/>
    </source>
</evidence>
<feature type="region of interest" description="Disordered" evidence="35">
    <location>
        <begin position="5450"/>
        <end position="5470"/>
    </location>
</feature>
<dbReference type="Gene3D" id="3.10.490.20">
    <property type="match status" value="1"/>
</dbReference>
<dbReference type="Pfam" id="PF17857">
    <property type="entry name" value="AAA_lid_1"/>
    <property type="match status" value="1"/>
</dbReference>
<evidence type="ECO:0000256" key="16">
    <source>
        <dbReference type="ARBA" id="ARBA00022843"/>
    </source>
</evidence>
<dbReference type="Pfam" id="PF17852">
    <property type="entry name" value="Dynein_AAA_lid"/>
    <property type="match status" value="1"/>
</dbReference>
<evidence type="ECO:0000256" key="2">
    <source>
        <dbReference type="ARBA" id="ARBA00004230"/>
    </source>
</evidence>
<dbReference type="InterPro" id="IPR024317">
    <property type="entry name" value="Dynein_heavy_chain_D4_dom"/>
</dbReference>
<evidence type="ECO:0000256" key="7">
    <source>
        <dbReference type="ARBA" id="ARBA00022490"/>
    </source>
</evidence>
<keyword evidence="12" id="KW-0547">Nucleotide-binding</keyword>
<keyword evidence="27" id="KW-0206">Cytoskeleton</keyword>
<dbReference type="GO" id="GO:0051959">
    <property type="term" value="F:dynein light intermediate chain binding"/>
    <property type="evidence" value="ECO:0007669"/>
    <property type="project" value="InterPro"/>
</dbReference>
<evidence type="ECO:0000256" key="17">
    <source>
        <dbReference type="ARBA" id="ARBA00022846"/>
    </source>
</evidence>
<keyword evidence="18" id="KW-0007">Acetylation</keyword>
<keyword evidence="23" id="KW-0238">DNA-binding</keyword>
<dbReference type="GO" id="GO:0003341">
    <property type="term" value="P:cilium movement"/>
    <property type="evidence" value="ECO:0007669"/>
    <property type="project" value="UniProtKB-ARBA"/>
</dbReference>
<evidence type="ECO:0000256" key="6">
    <source>
        <dbReference type="ARBA" id="ARBA00022454"/>
    </source>
</evidence>
<keyword evidence="19" id="KW-0805">Transcription regulation</keyword>
<comment type="function">
    <text evidence="30">Transcription factor involved, among others, in the transcriptional regulation of osmoprotective and inflammatory genes. Binds the DNA consensus sequence 5'-[ACT][AG]TGGAAA[CAT]A[TA][ATC][CA][ATG][GT][GAC][CG][CT]-3'. Mediates the transcriptional response to hypertonicity. Positively regulates the transcription of LCN2 and S100A4 genes; optimal transactivation of these genes requires the presence of DDX5/DDX17. Also involved in the DNA damage response by preventing formation of R-loops; R-loops are composed of a DNA:RNA hybrid and the associated non-template single-stranded DNA.</text>
</comment>
<dbReference type="Gene3D" id="1.20.1270.280">
    <property type="match status" value="1"/>
</dbReference>
<keyword evidence="28" id="KW-0539">Nucleus</keyword>
<dbReference type="FunFam" id="1.20.920.30:FF:000002">
    <property type="entry name" value="Dynein axonemal heavy chain 3"/>
    <property type="match status" value="1"/>
</dbReference>
<evidence type="ECO:0000256" key="27">
    <source>
        <dbReference type="ARBA" id="ARBA00023212"/>
    </source>
</evidence>
<dbReference type="InterPro" id="IPR026983">
    <property type="entry name" value="DHC"/>
</dbReference>
<dbReference type="Pfam" id="PF16179">
    <property type="entry name" value="RHD_dimer"/>
    <property type="match status" value="1"/>
</dbReference>
<evidence type="ECO:0000256" key="22">
    <source>
        <dbReference type="ARBA" id="ARBA00023069"/>
    </source>
</evidence>
<keyword evidence="11" id="KW-0677">Repeat</keyword>